<evidence type="ECO:0000313" key="2">
    <source>
        <dbReference type="Proteomes" id="UP001164929"/>
    </source>
</evidence>
<organism evidence="1 2">
    <name type="scientific">Populus alba x Populus x berolinensis</name>
    <dbReference type="NCBI Taxonomy" id="444605"/>
    <lineage>
        <taxon>Eukaryota</taxon>
        <taxon>Viridiplantae</taxon>
        <taxon>Streptophyta</taxon>
        <taxon>Embryophyta</taxon>
        <taxon>Tracheophyta</taxon>
        <taxon>Spermatophyta</taxon>
        <taxon>Magnoliopsida</taxon>
        <taxon>eudicotyledons</taxon>
        <taxon>Gunneridae</taxon>
        <taxon>Pentapetalae</taxon>
        <taxon>rosids</taxon>
        <taxon>fabids</taxon>
        <taxon>Malpighiales</taxon>
        <taxon>Salicaceae</taxon>
        <taxon>Saliceae</taxon>
        <taxon>Populus</taxon>
    </lineage>
</organism>
<gene>
    <name evidence="1" type="ORF">NC653_009757</name>
</gene>
<keyword evidence="2" id="KW-1185">Reference proteome</keyword>
<name>A0AAD6RB37_9ROSI</name>
<reference evidence="1" key="1">
    <citation type="journal article" date="2023" name="Mol. Ecol. Resour.">
        <title>Chromosome-level genome assembly of a triploid poplar Populus alba 'Berolinensis'.</title>
        <authorList>
            <person name="Chen S."/>
            <person name="Yu Y."/>
            <person name="Wang X."/>
            <person name="Wang S."/>
            <person name="Zhang T."/>
            <person name="Zhou Y."/>
            <person name="He R."/>
            <person name="Meng N."/>
            <person name="Wang Y."/>
            <person name="Liu W."/>
            <person name="Liu Z."/>
            <person name="Liu J."/>
            <person name="Guo Q."/>
            <person name="Huang H."/>
            <person name="Sederoff R.R."/>
            <person name="Wang G."/>
            <person name="Qu G."/>
            <person name="Chen S."/>
        </authorList>
    </citation>
    <scope>NUCLEOTIDE SEQUENCE</scope>
    <source>
        <strain evidence="1">SC-2020</strain>
    </source>
</reference>
<proteinExistence type="predicted"/>
<dbReference type="EMBL" id="JAQIZT010000003">
    <property type="protein sequence ID" value="KAJ7005037.1"/>
    <property type="molecule type" value="Genomic_DNA"/>
</dbReference>
<sequence>ATPVGSCNIYFSKKSTLSILLCDSFLHGPGLSNFATFGCVFFPYSWKMMEVNSNVEILLYILSFVKRARHGTGRFQVFMQCC</sequence>
<dbReference type="AlphaFoldDB" id="A0AAD6RB37"/>
<feature type="non-terminal residue" evidence="1">
    <location>
        <position position="1"/>
    </location>
</feature>
<protein>
    <submittedName>
        <fullName evidence="1">Uncharacterized protein</fullName>
    </submittedName>
</protein>
<dbReference type="Proteomes" id="UP001164929">
    <property type="component" value="Chromosome 3"/>
</dbReference>
<accession>A0AAD6RB37</accession>
<evidence type="ECO:0000313" key="1">
    <source>
        <dbReference type="EMBL" id="KAJ7005037.1"/>
    </source>
</evidence>
<comment type="caution">
    <text evidence="1">The sequence shown here is derived from an EMBL/GenBank/DDBJ whole genome shotgun (WGS) entry which is preliminary data.</text>
</comment>